<feature type="region of interest" description="Disordered" evidence="1">
    <location>
        <begin position="299"/>
        <end position="367"/>
    </location>
</feature>
<evidence type="ECO:0000313" key="2">
    <source>
        <dbReference type="EMBL" id="KAF5340673.1"/>
    </source>
</evidence>
<dbReference type="Proteomes" id="UP000541558">
    <property type="component" value="Unassembled WGS sequence"/>
</dbReference>
<feature type="compositionally biased region" description="Acidic residues" evidence="1">
    <location>
        <begin position="453"/>
        <end position="464"/>
    </location>
</feature>
<feature type="compositionally biased region" description="Polar residues" evidence="1">
    <location>
        <begin position="653"/>
        <end position="667"/>
    </location>
</feature>
<feature type="compositionally biased region" description="Polar residues" evidence="1">
    <location>
        <begin position="353"/>
        <end position="366"/>
    </location>
</feature>
<accession>A0A8H5CH45</accession>
<dbReference type="OrthoDB" id="10295789at2759"/>
<gene>
    <name evidence="2" type="ORF">D9611_007453</name>
</gene>
<name>A0A8H5CH45_9AGAR</name>
<feature type="region of interest" description="Disordered" evidence="1">
    <location>
        <begin position="108"/>
        <end position="177"/>
    </location>
</feature>
<organism evidence="2 3">
    <name type="scientific">Ephemerocybe angulata</name>
    <dbReference type="NCBI Taxonomy" id="980116"/>
    <lineage>
        <taxon>Eukaryota</taxon>
        <taxon>Fungi</taxon>
        <taxon>Dikarya</taxon>
        <taxon>Basidiomycota</taxon>
        <taxon>Agaricomycotina</taxon>
        <taxon>Agaricomycetes</taxon>
        <taxon>Agaricomycetidae</taxon>
        <taxon>Agaricales</taxon>
        <taxon>Agaricineae</taxon>
        <taxon>Psathyrellaceae</taxon>
        <taxon>Ephemerocybe</taxon>
    </lineage>
</organism>
<sequence>MEALIEGMVMYTPENGLDAALHAFRDRVLSREVDDPVLEDLVKTTANSTVFWRLFVKDLKKTRPSDEVAQLLAGIDTGSGRTGYQKLAKSTKDSCSAYVHEIKFSLARNTSDNHHDQPTPTVPRPAMGPQEDAPLPRLTPSSARRRTQYKPTGTPRQNRKPVEKSRPSHSMGGVPIPTASNLNLAASGIPQLAANIEHHQTFINPRSSYSAFGQGRRQGPAEPVDLPHQAQRRFPGPIPSNIREPFATPVAGANPAPNSQQFGGWRESQQHPQQIGAVESPRFGYDGYDGTSAASTPYYPATSTAPSPATILSESASCAPSPSVYGTPPQGPVGLPDPASLEDSTYGRYDSGVTHSEPTWESTASGSGFDEGLTDFALHHYQAPVDPAAVDLETAHGNLYRDDNGLQIGRNFVEGSSSGWQTTVDDDNPPSYAFDFGNMAPSPVPSPSNQDEPGLELDEADSEETTPTQSQVPSGLDTASLDYFDLTGNVDWAKIGEVLDREYASQVPSGPSPLAPVVGTHSAFPQASAFNSMDHQYFNGHLGSGAEVAGMLPLGWQGAAFGGQANSGHFPHIHSAFVQPRNHVSSAAAEPRLSNLTRPLVPIDVTPAPSPFVQGDLGAAVAGPSQYRPRQFTGGPAQVGHTFPNTYNQRVQHTGVNSSMPHSSTGASMLGGDTSSASGDAGDMLGVPLGMLGPVRQAALRRFVNGPGGLRRYDA</sequence>
<feature type="compositionally biased region" description="Polar residues" evidence="1">
    <location>
        <begin position="301"/>
        <end position="320"/>
    </location>
</feature>
<feature type="compositionally biased region" description="Low complexity" evidence="1">
    <location>
        <begin position="671"/>
        <end position="681"/>
    </location>
</feature>
<dbReference type="EMBL" id="JAACJK010000003">
    <property type="protein sequence ID" value="KAF5340673.1"/>
    <property type="molecule type" value="Genomic_DNA"/>
</dbReference>
<dbReference type="AlphaFoldDB" id="A0A8H5CH45"/>
<keyword evidence="3" id="KW-1185">Reference proteome</keyword>
<feature type="region of interest" description="Disordered" evidence="1">
    <location>
        <begin position="248"/>
        <end position="274"/>
    </location>
</feature>
<feature type="region of interest" description="Disordered" evidence="1">
    <location>
        <begin position="653"/>
        <end position="681"/>
    </location>
</feature>
<evidence type="ECO:0000313" key="3">
    <source>
        <dbReference type="Proteomes" id="UP000541558"/>
    </source>
</evidence>
<evidence type="ECO:0000256" key="1">
    <source>
        <dbReference type="SAM" id="MobiDB-lite"/>
    </source>
</evidence>
<comment type="caution">
    <text evidence="2">The sequence shown here is derived from an EMBL/GenBank/DDBJ whole genome shotgun (WGS) entry which is preliminary data.</text>
</comment>
<protein>
    <submittedName>
        <fullName evidence="2">Uncharacterized protein</fullName>
    </submittedName>
</protein>
<proteinExistence type="predicted"/>
<reference evidence="2 3" key="1">
    <citation type="journal article" date="2020" name="ISME J.">
        <title>Uncovering the hidden diversity of litter-decomposition mechanisms in mushroom-forming fungi.</title>
        <authorList>
            <person name="Floudas D."/>
            <person name="Bentzer J."/>
            <person name="Ahren D."/>
            <person name="Johansson T."/>
            <person name="Persson P."/>
            <person name="Tunlid A."/>
        </authorList>
    </citation>
    <scope>NUCLEOTIDE SEQUENCE [LARGE SCALE GENOMIC DNA]</scope>
    <source>
        <strain evidence="2 3">CBS 175.51</strain>
    </source>
</reference>
<feature type="region of interest" description="Disordered" evidence="1">
    <location>
        <begin position="415"/>
        <end position="477"/>
    </location>
</feature>